<accession>A0A1H3FBD8</accession>
<dbReference type="RefSeq" id="WP_090231409.1">
    <property type="nucleotide sequence ID" value="NZ_FNNU01000007.1"/>
</dbReference>
<keyword evidence="2" id="KW-1185">Reference proteome</keyword>
<gene>
    <name evidence="1" type="ORF">SAMN05216287_4001</name>
</gene>
<proteinExistence type="predicted"/>
<name>A0A1H3FBD8_9PSED</name>
<sequence length="317" mass="36314">MQQLLSPSWPTTAALAERIAETRPRPHHAALLATLAKMLPDLDFQYRRSVGGWYRSGAVRSPGGSLLNASLEDWLELRYQQHDEDFAAVLRELVETQPVVTRLNGCIHYFVAQYAPGASSFWQVEVEELQEVFERRLLPNDPNPNDLQDLLEPLQPASITPQPVAAPRYRLSRLVDVRVLLDSQANDDPVQRFIREWQIGSAADQPLCKHWLVQQQESLDVFHQRQTRLRMLAVRERPLQSFPWSLHERGLALASQLQAFERLAGYRGAWYFHLIAGASVPAELAQHLLDDEQAGFHYLPDREAALLRRWVESPYSC</sequence>
<reference evidence="2" key="1">
    <citation type="submission" date="2016-10" db="EMBL/GenBank/DDBJ databases">
        <authorList>
            <person name="Varghese N."/>
            <person name="Submissions S."/>
        </authorList>
    </citation>
    <scope>NUCLEOTIDE SEQUENCE [LARGE SCALE GENOMIC DNA]</scope>
    <source>
        <strain evidence="2">NRRL B-59562</strain>
    </source>
</reference>
<dbReference type="AlphaFoldDB" id="A0A1H3FBD8"/>
<dbReference type="OrthoDB" id="9076234at2"/>
<dbReference type="STRING" id="1007099.SAMN05216287_4001"/>
<protein>
    <submittedName>
        <fullName evidence="1">Uncharacterized protein</fullName>
    </submittedName>
</protein>
<dbReference type="EMBL" id="FNNU01000007">
    <property type="protein sequence ID" value="SDX88137.1"/>
    <property type="molecule type" value="Genomic_DNA"/>
</dbReference>
<evidence type="ECO:0000313" key="1">
    <source>
        <dbReference type="EMBL" id="SDX88137.1"/>
    </source>
</evidence>
<dbReference type="Proteomes" id="UP000243778">
    <property type="component" value="Unassembled WGS sequence"/>
</dbReference>
<organism evidence="1 2">
    <name type="scientific">Pseudomonas kuykendallii</name>
    <dbReference type="NCBI Taxonomy" id="1007099"/>
    <lineage>
        <taxon>Bacteria</taxon>
        <taxon>Pseudomonadati</taxon>
        <taxon>Pseudomonadota</taxon>
        <taxon>Gammaproteobacteria</taxon>
        <taxon>Pseudomonadales</taxon>
        <taxon>Pseudomonadaceae</taxon>
        <taxon>Pseudomonas</taxon>
    </lineage>
</organism>
<evidence type="ECO:0000313" key="2">
    <source>
        <dbReference type="Proteomes" id="UP000243778"/>
    </source>
</evidence>